<keyword evidence="1" id="KW-1133">Transmembrane helix</keyword>
<evidence type="ECO:0000256" key="1">
    <source>
        <dbReference type="SAM" id="Phobius"/>
    </source>
</evidence>
<dbReference type="AlphaFoldDB" id="A0A8J6J935"/>
<name>A0A8J6J935_9FIRM</name>
<dbReference type="EMBL" id="JACOPO010000005">
    <property type="protein sequence ID" value="MBC5723056.1"/>
    <property type="molecule type" value="Genomic_DNA"/>
</dbReference>
<evidence type="ECO:0000313" key="2">
    <source>
        <dbReference type="EMBL" id="MBC5723056.1"/>
    </source>
</evidence>
<dbReference type="RefSeq" id="WP_147572510.1">
    <property type="nucleotide sequence ID" value="NZ_JACOPO010000005.1"/>
</dbReference>
<accession>A0A8J6J935</accession>
<evidence type="ECO:0000313" key="3">
    <source>
        <dbReference type="Proteomes" id="UP000628736"/>
    </source>
</evidence>
<evidence type="ECO:0008006" key="4">
    <source>
        <dbReference type="Google" id="ProtNLM"/>
    </source>
</evidence>
<protein>
    <recommendedName>
        <fullName evidence="4">FeoB-associated Cys-rich membrane protein</fullName>
    </recommendedName>
</protein>
<proteinExistence type="predicted"/>
<gene>
    <name evidence="2" type="ORF">H8S11_09540</name>
</gene>
<comment type="caution">
    <text evidence="2">The sequence shown here is derived from an EMBL/GenBank/DDBJ whole genome shotgun (WGS) entry which is preliminary data.</text>
</comment>
<organism evidence="2 3">
    <name type="scientific">Flintibacter hominis</name>
    <dbReference type="NCBI Taxonomy" id="2763048"/>
    <lineage>
        <taxon>Bacteria</taxon>
        <taxon>Bacillati</taxon>
        <taxon>Bacillota</taxon>
        <taxon>Clostridia</taxon>
        <taxon>Eubacteriales</taxon>
        <taxon>Flintibacter</taxon>
    </lineage>
</organism>
<dbReference type="Proteomes" id="UP000628736">
    <property type="component" value="Unassembled WGS sequence"/>
</dbReference>
<keyword evidence="1" id="KW-0472">Membrane</keyword>
<keyword evidence="3" id="KW-1185">Reference proteome</keyword>
<reference evidence="2" key="1">
    <citation type="submission" date="2020-08" db="EMBL/GenBank/DDBJ databases">
        <title>Genome public.</title>
        <authorList>
            <person name="Liu C."/>
            <person name="Sun Q."/>
        </authorList>
    </citation>
    <scope>NUCLEOTIDE SEQUENCE</scope>
    <source>
        <strain evidence="2">NSJ-23</strain>
    </source>
</reference>
<sequence length="64" mass="7046">MEYFAVALFSIGVIGIPIAVLLYNDYGKKRGCGRGCATCGNRFLCHPDQYSDKPEQIDKKETSG</sequence>
<feature type="transmembrane region" description="Helical" evidence="1">
    <location>
        <begin position="6"/>
        <end position="24"/>
    </location>
</feature>
<keyword evidence="1" id="KW-0812">Transmembrane</keyword>